<comment type="caution">
    <text evidence="6">The sequence shown here is derived from an EMBL/GenBank/DDBJ whole genome shotgun (WGS) entry which is preliminary data.</text>
</comment>
<gene>
    <name evidence="6" type="ORF">MKW94_010814</name>
</gene>
<dbReference type="Proteomes" id="UP001177140">
    <property type="component" value="Unassembled WGS sequence"/>
</dbReference>
<protein>
    <recommendedName>
        <fullName evidence="8">Polygalacturonase</fullName>
    </recommendedName>
</protein>
<keyword evidence="2 4" id="KW-0378">Hydrolase</keyword>
<dbReference type="Pfam" id="PF00295">
    <property type="entry name" value="Glyco_hydro_28"/>
    <property type="match status" value="1"/>
</dbReference>
<feature type="chain" id="PRO_5041432751" description="Polygalacturonase" evidence="5">
    <location>
        <begin position="20"/>
        <end position="454"/>
    </location>
</feature>
<keyword evidence="5" id="KW-0732">Signal</keyword>
<dbReference type="EMBL" id="JAJJMA010256321">
    <property type="protein sequence ID" value="MCL7044272.1"/>
    <property type="molecule type" value="Genomic_DNA"/>
</dbReference>
<proteinExistence type="inferred from homology"/>
<evidence type="ECO:0000256" key="4">
    <source>
        <dbReference type="RuleBase" id="RU361169"/>
    </source>
</evidence>
<keyword evidence="7" id="KW-1185">Reference proteome</keyword>
<dbReference type="PANTHER" id="PTHR31339">
    <property type="entry name" value="PECTIN LYASE-RELATED"/>
    <property type="match status" value="1"/>
</dbReference>
<evidence type="ECO:0000313" key="6">
    <source>
        <dbReference type="EMBL" id="MCL7044272.1"/>
    </source>
</evidence>
<feature type="signal peptide" evidence="5">
    <location>
        <begin position="1"/>
        <end position="19"/>
    </location>
</feature>
<dbReference type="SUPFAM" id="SSF51126">
    <property type="entry name" value="Pectin lyase-like"/>
    <property type="match status" value="1"/>
</dbReference>
<dbReference type="PANTHER" id="PTHR31339:SF0">
    <property type="entry name" value="PECTIN LYASE-LIKE SUPERFAMILY PROTEIN"/>
    <property type="match status" value="1"/>
</dbReference>
<accession>A0AA41VMZ3</accession>
<evidence type="ECO:0000256" key="5">
    <source>
        <dbReference type="SAM" id="SignalP"/>
    </source>
</evidence>
<comment type="similarity">
    <text evidence="1 4">Belongs to the glycosyl hydrolase 28 family.</text>
</comment>
<evidence type="ECO:0000256" key="1">
    <source>
        <dbReference type="ARBA" id="ARBA00008834"/>
    </source>
</evidence>
<evidence type="ECO:0000313" key="7">
    <source>
        <dbReference type="Proteomes" id="UP001177140"/>
    </source>
</evidence>
<keyword evidence="3 4" id="KW-0326">Glycosidase</keyword>
<dbReference type="InterPro" id="IPR012334">
    <property type="entry name" value="Pectin_lyas_fold"/>
</dbReference>
<dbReference type="InterPro" id="IPR011050">
    <property type="entry name" value="Pectin_lyase_fold/virulence"/>
</dbReference>
<dbReference type="GO" id="GO:0004650">
    <property type="term" value="F:polygalacturonase activity"/>
    <property type="evidence" value="ECO:0007669"/>
    <property type="project" value="InterPro"/>
</dbReference>
<dbReference type="InterPro" id="IPR000743">
    <property type="entry name" value="Glyco_hydro_28"/>
</dbReference>
<evidence type="ECO:0000256" key="3">
    <source>
        <dbReference type="ARBA" id="ARBA00023295"/>
    </source>
</evidence>
<dbReference type="GO" id="GO:0005975">
    <property type="term" value="P:carbohydrate metabolic process"/>
    <property type="evidence" value="ECO:0007669"/>
    <property type="project" value="InterPro"/>
</dbReference>
<organism evidence="6 7">
    <name type="scientific">Papaver nudicaule</name>
    <name type="common">Iceland poppy</name>
    <dbReference type="NCBI Taxonomy" id="74823"/>
    <lineage>
        <taxon>Eukaryota</taxon>
        <taxon>Viridiplantae</taxon>
        <taxon>Streptophyta</taxon>
        <taxon>Embryophyta</taxon>
        <taxon>Tracheophyta</taxon>
        <taxon>Spermatophyta</taxon>
        <taxon>Magnoliopsida</taxon>
        <taxon>Ranunculales</taxon>
        <taxon>Papaveraceae</taxon>
        <taxon>Papaveroideae</taxon>
        <taxon>Papaver</taxon>
    </lineage>
</organism>
<sequence length="454" mass="49950">MALLLVFIITLLSITKSDSSTPAAHVFSVTDYGAVGDGNTYDTQQIQAAIDACHAAGGGTVSFPKKIFLVGTIFLKSGVQLKFNDSTILGGTKMEDYPTDPHRWFVVLAENATDVGIIGDLGTIDGQGEKYIEKLDEKSSVMKSWNTTGVCHGDRCRPRLVGFFDCKNVTVNGMILRIPAISNLHIVRCENTFLGDSILESHFYIPHNHGILIEDSNNTFINNTLVDNGGNAITLKTLKGPIFNLRVTESELITKLSAIKFGSGSRFDFNGIIFDNINVYDSHRGITMQLREGGMASDITFSNMNINLDYKGGGKAEWTRAEPIYIVSKSRISNLRFINITSHSEKGVVLSGGSRHEGVLRNVKLVNVNLTFYNTNLTDNAELDNESCGCNQNKQPSAGIRLEYIDGLLIENMLMRWVRSGSNSESAWKNFNTFDFRPSTVNNVSIHSFSSSLD</sequence>
<evidence type="ECO:0008006" key="8">
    <source>
        <dbReference type="Google" id="ProtNLM"/>
    </source>
</evidence>
<name>A0AA41VMZ3_PAPNU</name>
<dbReference type="InterPro" id="IPR051801">
    <property type="entry name" value="GH28_Enzymes"/>
</dbReference>
<reference evidence="6" key="1">
    <citation type="submission" date="2022-03" db="EMBL/GenBank/DDBJ databases">
        <title>A functionally conserved STORR gene fusion in Papaver species that diverged 16.8 million years ago.</title>
        <authorList>
            <person name="Catania T."/>
        </authorList>
    </citation>
    <scope>NUCLEOTIDE SEQUENCE</scope>
    <source>
        <strain evidence="6">S-191538</strain>
    </source>
</reference>
<dbReference type="Gene3D" id="2.160.20.10">
    <property type="entry name" value="Single-stranded right-handed beta-helix, Pectin lyase-like"/>
    <property type="match status" value="1"/>
</dbReference>
<dbReference type="AlphaFoldDB" id="A0AA41VMZ3"/>
<evidence type="ECO:0000256" key="2">
    <source>
        <dbReference type="ARBA" id="ARBA00022801"/>
    </source>
</evidence>